<evidence type="ECO:0000313" key="15">
    <source>
        <dbReference type="EMBL" id="ALS33020.1"/>
    </source>
</evidence>
<keyword evidence="11 13" id="KW-0472">Membrane</keyword>
<evidence type="ECO:0000256" key="10">
    <source>
        <dbReference type="ARBA" id="ARBA00023004"/>
    </source>
</evidence>
<dbReference type="GO" id="GO:0020037">
    <property type="term" value="F:heme binding"/>
    <property type="evidence" value="ECO:0007669"/>
    <property type="project" value="TreeGrafter"/>
</dbReference>
<evidence type="ECO:0000256" key="4">
    <source>
        <dbReference type="ARBA" id="ARBA00022475"/>
    </source>
</evidence>
<dbReference type="GO" id="GO:0022904">
    <property type="term" value="P:respiratory electron transport chain"/>
    <property type="evidence" value="ECO:0007669"/>
    <property type="project" value="InterPro"/>
</dbReference>
<dbReference type="KEGG" id="ptn:PTRA_a1871"/>
<organism evidence="15">
    <name type="scientific">Pseudoalteromonas translucida KMM 520</name>
    <dbReference type="NCBI Taxonomy" id="1315283"/>
    <lineage>
        <taxon>Bacteria</taxon>
        <taxon>Pseudomonadati</taxon>
        <taxon>Pseudomonadota</taxon>
        <taxon>Gammaproteobacteria</taxon>
        <taxon>Alteromonadales</taxon>
        <taxon>Pseudoalteromonadaceae</taxon>
        <taxon>Pseudoalteromonas</taxon>
    </lineage>
</organism>
<keyword evidence="6 13" id="KW-0812">Transmembrane</keyword>
<evidence type="ECO:0000256" key="7">
    <source>
        <dbReference type="ARBA" id="ARBA00022723"/>
    </source>
</evidence>
<protein>
    <submittedName>
        <fullName evidence="15">Cytochrome b561</fullName>
    </submittedName>
</protein>
<gene>
    <name evidence="15" type="primary">cybB</name>
    <name evidence="15" type="ORF">PTRA_a1871</name>
</gene>
<dbReference type="PANTHER" id="PTHR30529">
    <property type="entry name" value="CYTOCHROME B561"/>
    <property type="match status" value="1"/>
</dbReference>
<keyword evidence="9 13" id="KW-1133">Transmembrane helix</keyword>
<dbReference type="Proteomes" id="UP000065261">
    <property type="component" value="Chromosome I"/>
</dbReference>
<reference evidence="15 16" key="1">
    <citation type="submission" date="2015-03" db="EMBL/GenBank/DDBJ databases">
        <authorList>
            <person name="Murphy D."/>
        </authorList>
    </citation>
    <scope>NUCLEOTIDE SEQUENCE [LARGE SCALE GENOMIC DNA]</scope>
    <source>
        <strain evidence="15 16">KMM 520</strain>
    </source>
</reference>
<comment type="similarity">
    <text evidence="12">Belongs to the cytochrome b561 family.</text>
</comment>
<dbReference type="InterPro" id="IPR011577">
    <property type="entry name" value="Cyt_b561_bac/Ni-Hgenase"/>
</dbReference>
<comment type="subcellular location">
    <subcellularLocation>
        <location evidence="2">Cell membrane</location>
        <topology evidence="2">Multi-pass membrane protein</topology>
    </subcellularLocation>
</comment>
<dbReference type="InterPro" id="IPR052168">
    <property type="entry name" value="Cytochrome_b561_oxidase"/>
</dbReference>
<keyword evidence="7" id="KW-0479">Metal-binding</keyword>
<evidence type="ECO:0000256" key="2">
    <source>
        <dbReference type="ARBA" id="ARBA00004651"/>
    </source>
</evidence>
<keyword evidence="8" id="KW-0249">Electron transport</keyword>
<evidence type="ECO:0000256" key="5">
    <source>
        <dbReference type="ARBA" id="ARBA00022617"/>
    </source>
</evidence>
<keyword evidence="4" id="KW-1003">Cell membrane</keyword>
<evidence type="ECO:0000256" key="13">
    <source>
        <dbReference type="SAM" id="Phobius"/>
    </source>
</evidence>
<evidence type="ECO:0000256" key="11">
    <source>
        <dbReference type="ARBA" id="ARBA00023136"/>
    </source>
</evidence>
<feature type="transmembrane region" description="Helical" evidence="13">
    <location>
        <begin position="151"/>
        <end position="170"/>
    </location>
</feature>
<dbReference type="PATRIC" id="fig|1315283.4.peg.1614"/>
<keyword evidence="10" id="KW-0408">Iron</keyword>
<feature type="transmembrane region" description="Helical" evidence="13">
    <location>
        <begin position="50"/>
        <end position="69"/>
    </location>
</feature>
<dbReference type="OrthoDB" id="9793784at2"/>
<proteinExistence type="inferred from homology"/>
<feature type="transmembrane region" description="Helical" evidence="13">
    <location>
        <begin position="90"/>
        <end position="113"/>
    </location>
</feature>
<dbReference type="GO" id="GO:0005886">
    <property type="term" value="C:plasma membrane"/>
    <property type="evidence" value="ECO:0007669"/>
    <property type="project" value="UniProtKB-SubCell"/>
</dbReference>
<feature type="domain" description="Cytochrome b561 bacterial/Ni-hydrogenase" evidence="14">
    <location>
        <begin position="9"/>
        <end position="180"/>
    </location>
</feature>
<evidence type="ECO:0000256" key="9">
    <source>
        <dbReference type="ARBA" id="ARBA00022989"/>
    </source>
</evidence>
<evidence type="ECO:0000256" key="8">
    <source>
        <dbReference type="ARBA" id="ARBA00022982"/>
    </source>
</evidence>
<evidence type="ECO:0000256" key="6">
    <source>
        <dbReference type="ARBA" id="ARBA00022692"/>
    </source>
</evidence>
<dbReference type="InterPro" id="IPR016174">
    <property type="entry name" value="Di-haem_cyt_TM"/>
</dbReference>
<dbReference type="GO" id="GO:0046872">
    <property type="term" value="F:metal ion binding"/>
    <property type="evidence" value="ECO:0007669"/>
    <property type="project" value="UniProtKB-KW"/>
</dbReference>
<dbReference type="Pfam" id="PF01292">
    <property type="entry name" value="Ni_hydr_CYTB"/>
    <property type="match status" value="1"/>
</dbReference>
<evidence type="ECO:0000256" key="12">
    <source>
        <dbReference type="ARBA" id="ARBA00037975"/>
    </source>
</evidence>
<sequence>MAIKNTSTHYNKFSITLHWLMLLVLIAVYASIELRVLFDKGTETRDLFKMWHFMLGLSVLLLVTIRLFIRLKSGSKPLITPRPAKWQTMAASITHIALYAFMFAMPLAGWFMLSLFDAPIPFYGFELPALAAKNTDLAKQIKYIHETTGVLGYYLIALHASAALLHHYIIKDNTLKRMLFKK</sequence>
<dbReference type="EMBL" id="CP011034">
    <property type="protein sequence ID" value="ALS33020.1"/>
    <property type="molecule type" value="Genomic_DNA"/>
</dbReference>
<dbReference type="AlphaFoldDB" id="A0A0U2V5D6"/>
<dbReference type="PANTHER" id="PTHR30529:SF3">
    <property type="entry name" value="CYTOCHROME B561 HOMOLOG 1"/>
    <property type="match status" value="1"/>
</dbReference>
<evidence type="ECO:0000256" key="3">
    <source>
        <dbReference type="ARBA" id="ARBA00022448"/>
    </source>
</evidence>
<dbReference type="RefSeq" id="WP_058373375.1">
    <property type="nucleotide sequence ID" value="NZ_CP011034.1"/>
</dbReference>
<dbReference type="SUPFAM" id="SSF81342">
    <property type="entry name" value="Transmembrane di-heme cytochromes"/>
    <property type="match status" value="1"/>
</dbReference>
<keyword evidence="3" id="KW-0813">Transport</keyword>
<accession>A0A0U2V5D6</accession>
<dbReference type="GO" id="GO:0009055">
    <property type="term" value="F:electron transfer activity"/>
    <property type="evidence" value="ECO:0007669"/>
    <property type="project" value="InterPro"/>
</dbReference>
<evidence type="ECO:0000313" key="16">
    <source>
        <dbReference type="Proteomes" id="UP000065261"/>
    </source>
</evidence>
<evidence type="ECO:0000259" key="14">
    <source>
        <dbReference type="Pfam" id="PF01292"/>
    </source>
</evidence>
<comment type="cofactor">
    <cofactor evidence="1">
        <name>heme b</name>
        <dbReference type="ChEBI" id="CHEBI:60344"/>
    </cofactor>
</comment>
<name>A0A0U2V5D6_9GAMM</name>
<feature type="transmembrane region" description="Helical" evidence="13">
    <location>
        <begin position="12"/>
        <end position="30"/>
    </location>
</feature>
<keyword evidence="5" id="KW-0349">Heme</keyword>
<evidence type="ECO:0000256" key="1">
    <source>
        <dbReference type="ARBA" id="ARBA00001970"/>
    </source>
</evidence>